<dbReference type="CDD" id="cd03230">
    <property type="entry name" value="ABC_DR_subfamily_A"/>
    <property type="match status" value="1"/>
</dbReference>
<dbReference type="InterPro" id="IPR051782">
    <property type="entry name" value="ABC_Transporter_VariousFunc"/>
</dbReference>
<dbReference type="SUPFAM" id="SSF52540">
    <property type="entry name" value="P-loop containing nucleoside triphosphate hydrolases"/>
    <property type="match status" value="1"/>
</dbReference>
<comment type="caution">
    <text evidence="5">The sequence shown here is derived from an EMBL/GenBank/DDBJ whole genome shotgun (WGS) entry which is preliminary data.</text>
</comment>
<evidence type="ECO:0000259" key="4">
    <source>
        <dbReference type="PROSITE" id="PS50893"/>
    </source>
</evidence>
<sequence>MAEQSALAVRDLGKRYRKVWALRDCTLSIPVGRTVALVGPNGAGKSTFMNMVVGLSKPTTGDIEIFGSRMRQDGPSLARVGFLAQDKPLYESFKVSEMLTFGRKLNPSWDQALAEDRLAKLNIPLDRKVKALSGGQQTQVALTLAVAKRPDLLVLDEPLADLDPLAREELLQNLGEVSADSGITVIFSSHIVEDLADTCDWLVVLNRGRVQLSGAIDDVLAGHRLLTGPDDHAGQVIADTDVIADRRRNGEAKLIVRTGASAVPEGWRVDPVALEPLVLGYLRRPESGRPAEQTTMSGGRA</sequence>
<proteinExistence type="predicted"/>
<dbReference type="InterPro" id="IPR027417">
    <property type="entry name" value="P-loop_NTPase"/>
</dbReference>
<keyword evidence="3 5" id="KW-0067">ATP-binding</keyword>
<protein>
    <submittedName>
        <fullName evidence="5">ABC transporter ATP-binding protein</fullName>
    </submittedName>
</protein>
<dbReference type="PANTHER" id="PTHR42939">
    <property type="entry name" value="ABC TRANSPORTER ATP-BINDING PROTEIN ALBC-RELATED"/>
    <property type="match status" value="1"/>
</dbReference>
<keyword evidence="2" id="KW-0547">Nucleotide-binding</keyword>
<dbReference type="InterPro" id="IPR003439">
    <property type="entry name" value="ABC_transporter-like_ATP-bd"/>
</dbReference>
<keyword evidence="6" id="KW-1185">Reference proteome</keyword>
<dbReference type="Gene3D" id="3.40.50.300">
    <property type="entry name" value="P-loop containing nucleotide triphosphate hydrolases"/>
    <property type="match status" value="1"/>
</dbReference>
<keyword evidence="1" id="KW-0813">Transport</keyword>
<dbReference type="PROSITE" id="PS50893">
    <property type="entry name" value="ABC_TRANSPORTER_2"/>
    <property type="match status" value="1"/>
</dbReference>
<dbReference type="Proteomes" id="UP001500831">
    <property type="component" value="Unassembled WGS sequence"/>
</dbReference>
<dbReference type="PANTHER" id="PTHR42939:SF1">
    <property type="entry name" value="ABC TRANSPORTER ATP-BINDING PROTEIN ALBC-RELATED"/>
    <property type="match status" value="1"/>
</dbReference>
<organism evidence="5 6">
    <name type="scientific">Streptosporangium fragile</name>
    <dbReference type="NCBI Taxonomy" id="46186"/>
    <lineage>
        <taxon>Bacteria</taxon>
        <taxon>Bacillati</taxon>
        <taxon>Actinomycetota</taxon>
        <taxon>Actinomycetes</taxon>
        <taxon>Streptosporangiales</taxon>
        <taxon>Streptosporangiaceae</taxon>
        <taxon>Streptosporangium</taxon>
    </lineage>
</organism>
<evidence type="ECO:0000313" key="5">
    <source>
        <dbReference type="EMBL" id="GAA2846471.1"/>
    </source>
</evidence>
<dbReference type="GO" id="GO:0005524">
    <property type="term" value="F:ATP binding"/>
    <property type="evidence" value="ECO:0007669"/>
    <property type="project" value="UniProtKB-KW"/>
</dbReference>
<accession>A0ABP6I5C7</accession>
<evidence type="ECO:0000313" key="6">
    <source>
        <dbReference type="Proteomes" id="UP001500831"/>
    </source>
</evidence>
<dbReference type="RefSeq" id="WP_344966958.1">
    <property type="nucleotide sequence ID" value="NZ_BAAAVI010000001.1"/>
</dbReference>
<dbReference type="SMART" id="SM00382">
    <property type="entry name" value="AAA"/>
    <property type="match status" value="1"/>
</dbReference>
<feature type="domain" description="ABC transporter" evidence="4">
    <location>
        <begin position="7"/>
        <end position="232"/>
    </location>
</feature>
<dbReference type="InterPro" id="IPR003593">
    <property type="entry name" value="AAA+_ATPase"/>
</dbReference>
<name>A0ABP6I5C7_9ACTN</name>
<evidence type="ECO:0000256" key="3">
    <source>
        <dbReference type="ARBA" id="ARBA00022840"/>
    </source>
</evidence>
<reference evidence="6" key="1">
    <citation type="journal article" date="2019" name="Int. J. Syst. Evol. Microbiol.">
        <title>The Global Catalogue of Microorganisms (GCM) 10K type strain sequencing project: providing services to taxonomists for standard genome sequencing and annotation.</title>
        <authorList>
            <consortium name="The Broad Institute Genomics Platform"/>
            <consortium name="The Broad Institute Genome Sequencing Center for Infectious Disease"/>
            <person name="Wu L."/>
            <person name="Ma J."/>
        </authorList>
    </citation>
    <scope>NUCLEOTIDE SEQUENCE [LARGE SCALE GENOMIC DNA]</scope>
    <source>
        <strain evidence="6">JCM 6242</strain>
    </source>
</reference>
<gene>
    <name evidence="5" type="ORF">GCM10010517_03170</name>
</gene>
<dbReference type="EMBL" id="BAAAVI010000001">
    <property type="protein sequence ID" value="GAA2846471.1"/>
    <property type="molecule type" value="Genomic_DNA"/>
</dbReference>
<evidence type="ECO:0000256" key="2">
    <source>
        <dbReference type="ARBA" id="ARBA00022741"/>
    </source>
</evidence>
<evidence type="ECO:0000256" key="1">
    <source>
        <dbReference type="ARBA" id="ARBA00022448"/>
    </source>
</evidence>
<dbReference type="Pfam" id="PF00005">
    <property type="entry name" value="ABC_tran"/>
    <property type="match status" value="1"/>
</dbReference>